<comment type="subcellular location">
    <subcellularLocation>
        <location evidence="1">Secreted</location>
    </subcellularLocation>
</comment>
<dbReference type="VEuPathDB" id="VectorBase:RPRC000147"/>
<name>R4FJ72_RHOPR</name>
<proteinExistence type="evidence at transcript level"/>
<dbReference type="CDD" id="cd19423">
    <property type="entry name" value="lipocalin_LTBP1-like"/>
    <property type="match status" value="1"/>
</dbReference>
<dbReference type="GO" id="GO:0030682">
    <property type="term" value="P:symbiont-mediated perturbation of host defenses"/>
    <property type="evidence" value="ECO:0007669"/>
    <property type="project" value="InterPro"/>
</dbReference>
<evidence type="ECO:0000256" key="4">
    <source>
        <dbReference type="ARBA" id="ARBA00034121"/>
    </source>
</evidence>
<dbReference type="InterPro" id="IPR012674">
    <property type="entry name" value="Calycin"/>
</dbReference>
<evidence type="ECO:0000256" key="3">
    <source>
        <dbReference type="ARBA" id="ARBA00022729"/>
    </source>
</evidence>
<dbReference type="InterPro" id="IPR005657">
    <property type="entry name" value="Triabi/Procalin"/>
</dbReference>
<comment type="similarity">
    <text evidence="4">Belongs to the calycin superfamily. Triabin family.</text>
</comment>
<evidence type="ECO:0000313" key="5">
    <source>
        <dbReference type="EMBL" id="JAA75122.1"/>
    </source>
</evidence>
<dbReference type="Pfam" id="PF03973">
    <property type="entry name" value="Triabin"/>
    <property type="match status" value="1"/>
</dbReference>
<protein>
    <submittedName>
        <fullName evidence="5">Putative triabin-like lipocalin</fullName>
    </submittedName>
</protein>
<organism evidence="5">
    <name type="scientific">Rhodnius prolixus</name>
    <name type="common">Triatomid bug</name>
    <dbReference type="NCBI Taxonomy" id="13249"/>
    <lineage>
        <taxon>Eukaryota</taxon>
        <taxon>Metazoa</taxon>
        <taxon>Ecdysozoa</taxon>
        <taxon>Arthropoda</taxon>
        <taxon>Hexapoda</taxon>
        <taxon>Insecta</taxon>
        <taxon>Pterygota</taxon>
        <taxon>Neoptera</taxon>
        <taxon>Paraneoptera</taxon>
        <taxon>Hemiptera</taxon>
        <taxon>Heteroptera</taxon>
        <taxon>Panheteroptera</taxon>
        <taxon>Cimicomorpha</taxon>
        <taxon>Reduviidae</taxon>
        <taxon>Triatominae</taxon>
        <taxon>Rhodnius</taxon>
    </lineage>
</organism>
<dbReference type="Gene3D" id="2.40.128.20">
    <property type="match status" value="1"/>
</dbReference>
<reference evidence="5" key="1">
    <citation type="submission" date="2013-04" db="EMBL/GenBank/DDBJ databases">
        <title>An insight into the transcriptome of the digestive tract of the blood sucking bug, Rhodnius prolixus.</title>
        <authorList>
            <person name="Ribeiro J.M.C."/>
            <person name="Genta F.A."/>
            <person name="Sorgine M.H.F."/>
            <person name="Paiva-Silva G.O."/>
            <person name="Majerowicz D."/>
            <person name="Medeiros M."/>
            <person name="Koerich L."/>
            <person name="Terra W.R."/>
            <person name="Ferreira C."/>
            <person name="Pimentel A.C."/>
            <person name="Bisch P.M."/>
            <person name="Diniz M.M.P."/>
            <person name="Nascimento R."/>
            <person name="Salmon D."/>
            <person name="Silber A.M."/>
            <person name="Alves M."/>
            <person name="Oliveira M.F."/>
            <person name="Gondim K.C."/>
            <person name="Silva Neto M.A.C."/>
            <person name="Atella G.C."/>
            <person name="Araujo H."/>
            <person name="Dias F.S."/>
            <person name="Polycarpo C.R."/>
            <person name="Fampa P."/>
            <person name="Melo A.C."/>
            <person name="Tanaka A.S."/>
            <person name="Balczun C."/>
            <person name="Oliveira J.H.M."/>
            <person name="Goncalves R."/>
            <person name="Lazoski C."/>
            <person name="Pereira M.A."/>
            <person name="Rivera-Pomar R."/>
            <person name="Diambra L."/>
            <person name="Schaub G.A."/>
            <person name="Garcia E.S."/>
            <person name="Azambuja P."/>
            <person name="Braz G.R.C."/>
            <person name="Oliveira P.L."/>
        </authorList>
    </citation>
    <scope>NUCLEOTIDE SEQUENCE</scope>
</reference>
<evidence type="ECO:0000256" key="2">
    <source>
        <dbReference type="ARBA" id="ARBA00022525"/>
    </source>
</evidence>
<keyword evidence="2" id="KW-0964">Secreted</keyword>
<sequence length="156" mass="17461">MNGLNSQKFFSGTWFVTHAKKGFSTILCREITFKKNDSTVESNTKGKVRERKTKTEYTVHCTGKENKGKVPFKCTREEGERSIKQNNEYDEEFTVAETDYNSFAVVCINKANKGKEENILVINKKKDADIPSAATSTLQNLGLNSDSLGTRKSSAC</sequence>
<accession>R4FJ72</accession>
<dbReference type="SUPFAM" id="SSF50814">
    <property type="entry name" value="Lipocalins"/>
    <property type="match status" value="1"/>
</dbReference>
<dbReference type="AlphaFoldDB" id="R4FJ72"/>
<keyword evidence="3" id="KW-0732">Signal</keyword>
<dbReference type="EMBL" id="GAHY01002388">
    <property type="protein sequence ID" value="JAA75122.1"/>
    <property type="molecule type" value="mRNA"/>
</dbReference>
<evidence type="ECO:0000256" key="1">
    <source>
        <dbReference type="ARBA" id="ARBA00004613"/>
    </source>
</evidence>
<dbReference type="GO" id="GO:0005576">
    <property type="term" value="C:extracellular region"/>
    <property type="evidence" value="ECO:0007669"/>
    <property type="project" value="UniProtKB-SubCell"/>
</dbReference>